<reference evidence="3" key="1">
    <citation type="submission" date="2017-05" db="EMBL/GenBank/DDBJ databases">
        <authorList>
            <person name="Rodrigo-Torres L."/>
            <person name="Arahal R. D."/>
            <person name="Lucena T."/>
        </authorList>
    </citation>
    <scope>NUCLEOTIDE SEQUENCE [LARGE SCALE GENOMIC DNA]</scope>
    <source>
        <strain evidence="3">CECT 8715</strain>
    </source>
</reference>
<keyword evidence="3" id="KW-1185">Reference proteome</keyword>
<name>A0A238K2P5_9RHOB</name>
<evidence type="ECO:0000313" key="3">
    <source>
        <dbReference type="Proteomes" id="UP000202485"/>
    </source>
</evidence>
<dbReference type="OrthoDB" id="7708098at2"/>
<proteinExistence type="predicted"/>
<feature type="signal peptide" evidence="1">
    <location>
        <begin position="1"/>
        <end position="25"/>
    </location>
</feature>
<organism evidence="2 3">
    <name type="scientific">Ruegeria arenilitoris</name>
    <dbReference type="NCBI Taxonomy" id="1173585"/>
    <lineage>
        <taxon>Bacteria</taxon>
        <taxon>Pseudomonadati</taxon>
        <taxon>Pseudomonadota</taxon>
        <taxon>Alphaproteobacteria</taxon>
        <taxon>Rhodobacterales</taxon>
        <taxon>Roseobacteraceae</taxon>
        <taxon>Ruegeria</taxon>
    </lineage>
</organism>
<evidence type="ECO:0000313" key="2">
    <source>
        <dbReference type="EMBL" id="SMX36654.1"/>
    </source>
</evidence>
<dbReference type="Proteomes" id="UP000202485">
    <property type="component" value="Unassembled WGS sequence"/>
</dbReference>
<accession>A0A238K2P5</accession>
<dbReference type="AlphaFoldDB" id="A0A238K2P5"/>
<evidence type="ECO:0000256" key="1">
    <source>
        <dbReference type="SAM" id="SignalP"/>
    </source>
</evidence>
<feature type="chain" id="PRO_5013212235" evidence="1">
    <location>
        <begin position="26"/>
        <end position="106"/>
    </location>
</feature>
<protein>
    <submittedName>
        <fullName evidence="2">Uncharacterized protein</fullName>
    </submittedName>
</protein>
<sequence length="106" mass="10966">MIGRWILALGLVLAGILVFSEPAFAHGGDGGTRAVVDLGAPDPEHVEKGHPGHCHGGAFCNGVAMTVAAPVLSALVSRISRRAIPPGRYRMLPVALFDPPPPRAVS</sequence>
<dbReference type="RefSeq" id="WP_093962900.1">
    <property type="nucleotide sequence ID" value="NZ_FXYG01000001.1"/>
</dbReference>
<keyword evidence="1" id="KW-0732">Signal</keyword>
<dbReference type="EMBL" id="FXYG01000001">
    <property type="protein sequence ID" value="SMX36654.1"/>
    <property type="molecule type" value="Genomic_DNA"/>
</dbReference>
<gene>
    <name evidence="2" type="ORF">RUA8715_01479</name>
</gene>